<evidence type="ECO:0000259" key="2">
    <source>
        <dbReference type="PROSITE" id="PS50076"/>
    </source>
</evidence>
<reference evidence="4" key="1">
    <citation type="submission" date="2017-08" db="EMBL/GenBank/DDBJ databases">
        <title>A dynamic microbial community with high functional redundancy inhabits the cold, oxic subseafloor aquifer.</title>
        <authorList>
            <person name="Tully B.J."/>
            <person name="Wheat C.G."/>
            <person name="Glazer B.T."/>
            <person name="Huber J.A."/>
        </authorList>
    </citation>
    <scope>NUCLEOTIDE SEQUENCE [LARGE SCALE GENOMIC DNA]</scope>
</reference>
<dbReference type="PRINTS" id="PR00625">
    <property type="entry name" value="JDOMAIN"/>
</dbReference>
<evidence type="ECO:0000313" key="3">
    <source>
        <dbReference type="EMBL" id="PCI76812.1"/>
    </source>
</evidence>
<dbReference type="Pfam" id="PF05099">
    <property type="entry name" value="TerB"/>
    <property type="match status" value="1"/>
</dbReference>
<protein>
    <submittedName>
        <fullName evidence="3">Co-chaperone DjlA</fullName>
    </submittedName>
</protein>
<feature type="domain" description="J" evidence="2">
    <location>
        <begin position="185"/>
        <end position="252"/>
    </location>
</feature>
<dbReference type="EMBL" id="NVUL01000052">
    <property type="protein sequence ID" value="PCI76812.1"/>
    <property type="molecule type" value="Genomic_DNA"/>
</dbReference>
<evidence type="ECO:0000256" key="1">
    <source>
        <dbReference type="ARBA" id="ARBA00023186"/>
    </source>
</evidence>
<keyword evidence="1" id="KW-0143">Chaperone</keyword>
<dbReference type="AlphaFoldDB" id="A0A2A4X2A5"/>
<sequence length="252" mass="28322">MLTALTSKAYRKALFKRLSGFSAAAELPAGGRAEQQLSRAMFMVLGRLAKMDGRVTQEEIDYGSQIMQRMALVGEKRRQAISAYDQGKYPDADLYESVALAAKVIGRRSALAKLFLQIQCEAAYLKGDLRLKDKMLLRDVAEQLGYSKSEFLAIASATQSKHYKRAEGIPRSEFLKSQGRSFLQNAYRVLQLEPGVEDGEIRRAYLRMMSRYHPDKLASSNASEDALRQAQENTMAIRSAYEALCGFRKLRV</sequence>
<dbReference type="Gene3D" id="1.10.3680.10">
    <property type="entry name" value="TerB-like"/>
    <property type="match status" value="1"/>
</dbReference>
<dbReference type="PROSITE" id="PS50076">
    <property type="entry name" value="DNAJ_2"/>
    <property type="match status" value="1"/>
</dbReference>
<dbReference type="InterPro" id="IPR007791">
    <property type="entry name" value="DjlA_N"/>
</dbReference>
<dbReference type="Pfam" id="PF00226">
    <property type="entry name" value="DnaJ"/>
    <property type="match status" value="1"/>
</dbReference>
<accession>A0A2A4X2A5</accession>
<dbReference type="InterPro" id="IPR029024">
    <property type="entry name" value="TerB-like"/>
</dbReference>
<name>A0A2A4X2A5_9GAMM</name>
<evidence type="ECO:0000313" key="4">
    <source>
        <dbReference type="Proteomes" id="UP000218767"/>
    </source>
</evidence>
<dbReference type="SUPFAM" id="SSF46565">
    <property type="entry name" value="Chaperone J-domain"/>
    <property type="match status" value="1"/>
</dbReference>
<comment type="caution">
    <text evidence="3">The sequence shown here is derived from an EMBL/GenBank/DDBJ whole genome shotgun (WGS) entry which is preliminary data.</text>
</comment>
<dbReference type="CDD" id="cd06257">
    <property type="entry name" value="DnaJ"/>
    <property type="match status" value="1"/>
</dbReference>
<dbReference type="CDD" id="cd07316">
    <property type="entry name" value="terB_like_DjlA"/>
    <property type="match status" value="1"/>
</dbReference>
<dbReference type="InterPro" id="IPR001623">
    <property type="entry name" value="DnaJ_domain"/>
</dbReference>
<dbReference type="NCBIfam" id="NF006948">
    <property type="entry name" value="PRK09430.1"/>
    <property type="match status" value="1"/>
</dbReference>
<proteinExistence type="predicted"/>
<dbReference type="Proteomes" id="UP000218767">
    <property type="component" value="Unassembled WGS sequence"/>
</dbReference>
<dbReference type="SMART" id="SM00271">
    <property type="entry name" value="DnaJ"/>
    <property type="match status" value="1"/>
</dbReference>
<gene>
    <name evidence="3" type="ORF">COB20_09655</name>
</gene>
<dbReference type="Gene3D" id="1.10.287.110">
    <property type="entry name" value="DnaJ domain"/>
    <property type="match status" value="1"/>
</dbReference>
<dbReference type="InterPro" id="IPR036869">
    <property type="entry name" value="J_dom_sf"/>
</dbReference>
<organism evidence="3 4">
    <name type="scientific">SAR86 cluster bacterium</name>
    <dbReference type="NCBI Taxonomy" id="2030880"/>
    <lineage>
        <taxon>Bacteria</taxon>
        <taxon>Pseudomonadati</taxon>
        <taxon>Pseudomonadota</taxon>
        <taxon>Gammaproteobacteria</taxon>
        <taxon>SAR86 cluster</taxon>
    </lineage>
</organism>